<accession>A0A183EN09</accession>
<organism evidence="4">
    <name type="scientific">Gongylonema pulchrum</name>
    <dbReference type="NCBI Taxonomy" id="637853"/>
    <lineage>
        <taxon>Eukaryota</taxon>
        <taxon>Metazoa</taxon>
        <taxon>Ecdysozoa</taxon>
        <taxon>Nematoda</taxon>
        <taxon>Chromadorea</taxon>
        <taxon>Rhabditida</taxon>
        <taxon>Spirurina</taxon>
        <taxon>Spiruromorpha</taxon>
        <taxon>Spiruroidea</taxon>
        <taxon>Gongylonematidae</taxon>
        <taxon>Gongylonema</taxon>
    </lineage>
</organism>
<sequence>MSLCFRPFYIRFAEFHDTEDTKKIAGARAESVLQDAASAAQGNHNNLNAMGVSICGSSNDSVLRNGASDSRLYESANAFDAKEECARLKDELALQVTEKAQLAAQLSELEECARLKDELALQVTEKAQLAAQLSELSGYYSQIHAAYSKLSECIENGDTSGSALQTQLAHLQTIELNDKTSRILSLEAEISSLRKEVTSLSGAMQRQAQEAESDRKEALTWQDKLIRVQQDRNDAQERLRVCMKETEAAQAELEEAHKQLRMKDIYLRQLGAYTGATAPTATDTRNFSGKSENILPVKISVKFCTVGIKFFMRFVLCNRSTKRILSRGCLCVFVCVCVRSNLFATFNSTKAGNHKSWEPQKLGS</sequence>
<gene>
    <name evidence="2" type="ORF">GPUH_LOCUS22350</name>
</gene>
<evidence type="ECO:0000313" key="3">
    <source>
        <dbReference type="Proteomes" id="UP000271098"/>
    </source>
</evidence>
<dbReference type="OrthoDB" id="5978643at2759"/>
<evidence type="ECO:0000313" key="2">
    <source>
        <dbReference type="EMBL" id="VDN39872.1"/>
    </source>
</evidence>
<dbReference type="AlphaFoldDB" id="A0A183EN09"/>
<reference evidence="2 3" key="2">
    <citation type="submission" date="2018-11" db="EMBL/GenBank/DDBJ databases">
        <authorList>
            <consortium name="Pathogen Informatics"/>
        </authorList>
    </citation>
    <scope>NUCLEOTIDE SEQUENCE [LARGE SCALE GENOMIC DNA]</scope>
</reference>
<evidence type="ECO:0000256" key="1">
    <source>
        <dbReference type="SAM" id="Coils"/>
    </source>
</evidence>
<name>A0A183EN09_9BILA</name>
<feature type="coiled-coil region" evidence="1">
    <location>
        <begin position="232"/>
        <end position="263"/>
    </location>
</feature>
<evidence type="ECO:0000313" key="4">
    <source>
        <dbReference type="WBParaSite" id="GPUH_0002237701-mRNA-1"/>
    </source>
</evidence>
<proteinExistence type="predicted"/>
<keyword evidence="3" id="KW-1185">Reference proteome</keyword>
<protein>
    <submittedName>
        <fullName evidence="4">GOLGA2L5 domain-containing protein</fullName>
    </submittedName>
</protein>
<reference evidence="4" key="1">
    <citation type="submission" date="2016-06" db="UniProtKB">
        <authorList>
            <consortium name="WormBaseParasite"/>
        </authorList>
    </citation>
    <scope>IDENTIFICATION</scope>
</reference>
<dbReference type="Proteomes" id="UP000271098">
    <property type="component" value="Unassembled WGS sequence"/>
</dbReference>
<dbReference type="EMBL" id="UYRT01094874">
    <property type="protein sequence ID" value="VDN39872.1"/>
    <property type="molecule type" value="Genomic_DNA"/>
</dbReference>
<dbReference type="WBParaSite" id="GPUH_0002237701-mRNA-1">
    <property type="protein sequence ID" value="GPUH_0002237701-mRNA-1"/>
    <property type="gene ID" value="GPUH_0002237701"/>
</dbReference>
<keyword evidence="1" id="KW-0175">Coiled coil</keyword>